<accession>A0A1G9DBH5</accession>
<dbReference type="EMBL" id="FNEZ01000010">
    <property type="protein sequence ID" value="SDK61256.1"/>
    <property type="molecule type" value="Genomic_DNA"/>
</dbReference>
<dbReference type="Proteomes" id="UP000199580">
    <property type="component" value="Unassembled WGS sequence"/>
</dbReference>
<evidence type="ECO:0000313" key="1">
    <source>
        <dbReference type="EMBL" id="SDK61256.1"/>
    </source>
</evidence>
<dbReference type="OrthoDB" id="1496031at2"/>
<proteinExistence type="predicted"/>
<dbReference type="RefSeq" id="WP_091399332.1">
    <property type="nucleotide sequence ID" value="NZ_BKAI01000022.1"/>
</dbReference>
<protein>
    <submittedName>
        <fullName evidence="1">Uncharacterized protein</fullName>
    </submittedName>
</protein>
<gene>
    <name evidence="1" type="ORF">SAMN04487935_3765</name>
</gene>
<reference evidence="1 2" key="1">
    <citation type="submission" date="2016-10" db="EMBL/GenBank/DDBJ databases">
        <authorList>
            <person name="de Groot N.N."/>
        </authorList>
    </citation>
    <scope>NUCLEOTIDE SEQUENCE [LARGE SCALE GENOMIC DNA]</scope>
    <source>
        <strain evidence="1 2">CGMCC 1.10076</strain>
    </source>
</reference>
<keyword evidence="2" id="KW-1185">Reference proteome</keyword>
<dbReference type="STRING" id="1128970.SAMN04487935_3765"/>
<sequence length="100" mass="11676">MEQLQTRILIKHIEGAEIAYLYNRESFDLLNIKREDWDKSQFMQAGTTLEYNGTKYIVESVNFKMEPELYEAFNDVGINMYSPTDSMPHNCQIGVFVKNA</sequence>
<dbReference type="AlphaFoldDB" id="A0A1G9DBH5"/>
<evidence type="ECO:0000313" key="2">
    <source>
        <dbReference type="Proteomes" id="UP000199580"/>
    </source>
</evidence>
<name>A0A1G9DBH5_9FLAO</name>
<organism evidence="1 2">
    <name type="scientific">Flavobacterium noncentrifugens</name>
    <dbReference type="NCBI Taxonomy" id="1128970"/>
    <lineage>
        <taxon>Bacteria</taxon>
        <taxon>Pseudomonadati</taxon>
        <taxon>Bacteroidota</taxon>
        <taxon>Flavobacteriia</taxon>
        <taxon>Flavobacteriales</taxon>
        <taxon>Flavobacteriaceae</taxon>
        <taxon>Flavobacterium</taxon>
    </lineage>
</organism>